<dbReference type="Gene3D" id="3.40.50.1820">
    <property type="entry name" value="alpha/beta hydrolase"/>
    <property type="match status" value="1"/>
</dbReference>
<protein>
    <recommendedName>
        <fullName evidence="3">Alpha/beta hydrolase</fullName>
    </recommendedName>
</protein>
<evidence type="ECO:0008006" key="3">
    <source>
        <dbReference type="Google" id="ProtNLM"/>
    </source>
</evidence>
<dbReference type="SUPFAM" id="SSF53474">
    <property type="entry name" value="alpha/beta-Hydrolases"/>
    <property type="match status" value="1"/>
</dbReference>
<dbReference type="Proteomes" id="UP001217083">
    <property type="component" value="Unassembled WGS sequence"/>
</dbReference>
<name>A0ABT5XJ50_9FLAO</name>
<sequence length="244" mass="28144">MRTISACIFIFLSISGICQETYYDYVPLGSYHVGFCDNIIYNQEIQYKQYGYEGNQPVFLQIWFPTAIDSDQDLMKFDDFRDRQVPEALESVYQELLKHMDESFIRDGITYHLETDNPIDYGTKSYSDILELVKSQQTKSLRSALPVDADYPVIVYHHGSQGMSDENSIMAEYFASRGYIFISANFHMPYPNTPFGLLPYELEKENKHDQSTAKKVLQYAKSITSSNRPSDLIAAKSVNIARRH</sequence>
<dbReference type="InterPro" id="IPR029058">
    <property type="entry name" value="AB_hydrolase_fold"/>
</dbReference>
<evidence type="ECO:0000313" key="1">
    <source>
        <dbReference type="EMBL" id="MDF0705701.1"/>
    </source>
</evidence>
<organism evidence="1 2">
    <name type="scientific">Flagellimonas okinawensis</name>
    <dbReference type="NCBI Taxonomy" id="3031324"/>
    <lineage>
        <taxon>Bacteria</taxon>
        <taxon>Pseudomonadati</taxon>
        <taxon>Bacteroidota</taxon>
        <taxon>Flavobacteriia</taxon>
        <taxon>Flavobacteriales</taxon>
        <taxon>Flavobacteriaceae</taxon>
        <taxon>Flagellimonas</taxon>
    </lineage>
</organism>
<accession>A0ABT5XJ50</accession>
<gene>
    <name evidence="1" type="ORF">PY091_00650</name>
</gene>
<dbReference type="RefSeq" id="WP_275647818.1">
    <property type="nucleotide sequence ID" value="NZ_JARFVA010000001.1"/>
</dbReference>
<comment type="caution">
    <text evidence="1">The sequence shown here is derived from an EMBL/GenBank/DDBJ whole genome shotgun (WGS) entry which is preliminary data.</text>
</comment>
<keyword evidence="2" id="KW-1185">Reference proteome</keyword>
<proteinExistence type="predicted"/>
<evidence type="ECO:0000313" key="2">
    <source>
        <dbReference type="Proteomes" id="UP001217083"/>
    </source>
</evidence>
<reference evidence="1 2" key="1">
    <citation type="submission" date="2023-03" db="EMBL/GenBank/DDBJ databases">
        <title>Muricauda XX sp. nov. and Muricauda XXX sp. nov., two novel species isolated from Okinawa Trough.</title>
        <authorList>
            <person name="Cao W."/>
            <person name="Deng X."/>
        </authorList>
    </citation>
    <scope>NUCLEOTIDE SEQUENCE [LARGE SCALE GENOMIC DNA]</scope>
    <source>
        <strain evidence="1 2">81s02</strain>
    </source>
</reference>
<dbReference type="EMBL" id="JARFVA010000001">
    <property type="protein sequence ID" value="MDF0705701.1"/>
    <property type="molecule type" value="Genomic_DNA"/>
</dbReference>